<dbReference type="HOGENOM" id="CLU_064128_0_0_1"/>
<dbReference type="STRING" id="857340.A0A086SZA9"/>
<feature type="region of interest" description="Disordered" evidence="2">
    <location>
        <begin position="118"/>
        <end position="189"/>
    </location>
</feature>
<name>A0A086SZA9_HAPC1</name>
<evidence type="ECO:0000256" key="2">
    <source>
        <dbReference type="SAM" id="MobiDB-lite"/>
    </source>
</evidence>
<keyword evidence="4" id="KW-1185">Reference proteome</keyword>
<evidence type="ECO:0000256" key="1">
    <source>
        <dbReference type="ARBA" id="ARBA00009143"/>
    </source>
</evidence>
<dbReference type="PANTHER" id="PTHR13082:SF0">
    <property type="entry name" value="HISTONE DEACETYLASE COMPLEX SUBUNIT SAP18"/>
    <property type="match status" value="1"/>
</dbReference>
<dbReference type="Proteomes" id="UP000029964">
    <property type="component" value="Unassembled WGS sequence"/>
</dbReference>
<dbReference type="EMBL" id="JPKY01000094">
    <property type="protein sequence ID" value="KFH42441.1"/>
    <property type="molecule type" value="Genomic_DNA"/>
</dbReference>
<proteinExistence type="inferred from homology"/>
<evidence type="ECO:0000313" key="4">
    <source>
        <dbReference type="Proteomes" id="UP000029964"/>
    </source>
</evidence>
<dbReference type="OrthoDB" id="440566at2759"/>
<reference evidence="4" key="1">
    <citation type="journal article" date="2014" name="Genome Announc.">
        <title>Genome sequence and annotation of Acremonium chrysogenum, producer of the beta-lactam antibiotic cephalosporin C.</title>
        <authorList>
            <person name="Terfehr D."/>
            <person name="Dahlmann T.A."/>
            <person name="Specht T."/>
            <person name="Zadra I."/>
            <person name="Kuernsteiner H."/>
            <person name="Kueck U."/>
        </authorList>
    </citation>
    <scope>NUCLEOTIDE SEQUENCE [LARGE SCALE GENOMIC DNA]</scope>
    <source>
        <strain evidence="4">ATCC 11550 / CBS 779.69 / DSM 880 / IAM 14645 / JCM 23072 / IMI 49137</strain>
    </source>
</reference>
<evidence type="ECO:0000313" key="3">
    <source>
        <dbReference type="EMBL" id="KFH42441.1"/>
    </source>
</evidence>
<gene>
    <name evidence="3" type="ORF">ACRE_068170</name>
</gene>
<dbReference type="PANTHER" id="PTHR13082">
    <property type="entry name" value="SAP18"/>
    <property type="match status" value="1"/>
</dbReference>
<sequence length="189" mass="19299">MDCTLDELALELAGAEPSALPTPAAGTRLAFQLVFPDLRNTTLGAHSSPRFAVKDLGSVVIGAGGPGAELTPAEEAAERKERAKTLRDAKFVVGDFISCAVLSPLSDGSVAPVTAAAVPGTRDGRGGMRGLGRGGHRGGFPSPNGVFGSGGRGGRQSRREAGAEGVPSGEWRRGDVLPEGPGSRGRSRW</sequence>
<comment type="caution">
    <text evidence="3">The sequence shown here is derived from an EMBL/GenBank/DDBJ whole genome shotgun (WGS) entry which is preliminary data.</text>
</comment>
<accession>A0A086SZA9</accession>
<dbReference type="Gene3D" id="3.10.20.550">
    <property type="entry name" value="ASAP complex, SAP18 subunit"/>
    <property type="match status" value="1"/>
</dbReference>
<dbReference type="InterPro" id="IPR010516">
    <property type="entry name" value="SAP18"/>
</dbReference>
<dbReference type="GO" id="GO:0005634">
    <property type="term" value="C:nucleus"/>
    <property type="evidence" value="ECO:0007669"/>
    <property type="project" value="TreeGrafter"/>
</dbReference>
<protein>
    <submittedName>
        <fullName evidence="3">Uncharacterized protein</fullName>
    </submittedName>
</protein>
<dbReference type="AlphaFoldDB" id="A0A086SZA9"/>
<dbReference type="InterPro" id="IPR042534">
    <property type="entry name" value="SAP18_sf"/>
</dbReference>
<organism evidence="3 4">
    <name type="scientific">Hapsidospora chrysogenum (strain ATCC 11550 / CBS 779.69 / DSM 880 / IAM 14645 / JCM 23072 / IMI 49137)</name>
    <name type="common">Acremonium chrysogenum</name>
    <dbReference type="NCBI Taxonomy" id="857340"/>
    <lineage>
        <taxon>Eukaryota</taxon>
        <taxon>Fungi</taxon>
        <taxon>Dikarya</taxon>
        <taxon>Ascomycota</taxon>
        <taxon>Pezizomycotina</taxon>
        <taxon>Sordariomycetes</taxon>
        <taxon>Hypocreomycetidae</taxon>
        <taxon>Hypocreales</taxon>
        <taxon>Bionectriaceae</taxon>
        <taxon>Hapsidospora</taxon>
    </lineage>
</organism>
<comment type="similarity">
    <text evidence="1">Belongs to the SAP18 family.</text>
</comment>
<dbReference type="Pfam" id="PF06487">
    <property type="entry name" value="SAP18"/>
    <property type="match status" value="1"/>
</dbReference>